<reference evidence="3" key="1">
    <citation type="journal article" date="2019" name="Int. J. Syst. Evol. Microbiol.">
        <title>The Global Catalogue of Microorganisms (GCM) 10K type strain sequencing project: providing services to taxonomists for standard genome sequencing and annotation.</title>
        <authorList>
            <consortium name="The Broad Institute Genomics Platform"/>
            <consortium name="The Broad Institute Genome Sequencing Center for Infectious Disease"/>
            <person name="Wu L."/>
            <person name="Ma J."/>
        </authorList>
    </citation>
    <scope>NUCLEOTIDE SEQUENCE [LARGE SCALE GENOMIC DNA]</scope>
    <source>
        <strain evidence="3">ICMP 6774ER</strain>
    </source>
</reference>
<sequence>MKSYIAGLAAGLVALAPLPAHAAAPDPVKALQAEMAPGRGVTVSAVTRMTFDGRQANTYRTDRVVGFRKGGGVDTDDSTTFHRPPGTEALGTEFSFPTLLIRVKGTEYVSGGKLVGRLPLDKKWLRNRFSAPGPADLTVDLFQPGALKALLATASSTGPRSARGAIDIRKIPGRPLGVRTGTGGKLAWALWFDAEGRVTRLATGFSYRTNEHIRMGVRADLRFTGWGAKVTVEAPPRDLVMEAADLPELEAPGEGPMKLTEALPTGH</sequence>
<evidence type="ECO:0000256" key="1">
    <source>
        <dbReference type="SAM" id="SignalP"/>
    </source>
</evidence>
<organism evidence="2 3">
    <name type="scientific">Nonomuraea mangrovi</name>
    <dbReference type="NCBI Taxonomy" id="2316207"/>
    <lineage>
        <taxon>Bacteria</taxon>
        <taxon>Bacillati</taxon>
        <taxon>Actinomycetota</taxon>
        <taxon>Actinomycetes</taxon>
        <taxon>Streptosporangiales</taxon>
        <taxon>Streptosporangiaceae</taxon>
        <taxon>Nonomuraea</taxon>
    </lineage>
</organism>
<proteinExistence type="predicted"/>
<dbReference type="Proteomes" id="UP001597368">
    <property type="component" value="Unassembled WGS sequence"/>
</dbReference>
<protein>
    <recommendedName>
        <fullName evidence="4">DUF2092 domain-containing protein</fullName>
    </recommendedName>
</protein>
<evidence type="ECO:0008006" key="4">
    <source>
        <dbReference type="Google" id="ProtNLM"/>
    </source>
</evidence>
<keyword evidence="3" id="KW-1185">Reference proteome</keyword>
<keyword evidence="1" id="KW-0732">Signal</keyword>
<gene>
    <name evidence="2" type="ORF">ACFSKW_09845</name>
</gene>
<name>A0ABW4ST48_9ACTN</name>
<comment type="caution">
    <text evidence="2">The sequence shown here is derived from an EMBL/GenBank/DDBJ whole genome shotgun (WGS) entry which is preliminary data.</text>
</comment>
<feature type="chain" id="PRO_5046126188" description="DUF2092 domain-containing protein" evidence="1">
    <location>
        <begin position="23"/>
        <end position="267"/>
    </location>
</feature>
<accession>A0ABW4ST48</accession>
<evidence type="ECO:0000313" key="3">
    <source>
        <dbReference type="Proteomes" id="UP001597368"/>
    </source>
</evidence>
<dbReference type="RefSeq" id="WP_379571407.1">
    <property type="nucleotide sequence ID" value="NZ_JBHUFV010000015.1"/>
</dbReference>
<feature type="signal peptide" evidence="1">
    <location>
        <begin position="1"/>
        <end position="22"/>
    </location>
</feature>
<dbReference type="EMBL" id="JBHUFV010000015">
    <property type="protein sequence ID" value="MFD1931781.1"/>
    <property type="molecule type" value="Genomic_DNA"/>
</dbReference>
<evidence type="ECO:0000313" key="2">
    <source>
        <dbReference type="EMBL" id="MFD1931781.1"/>
    </source>
</evidence>